<evidence type="ECO:0000313" key="1">
    <source>
        <dbReference type="EMBL" id="BAU93699.1"/>
    </source>
</evidence>
<keyword evidence="1" id="KW-0030">Aminoacyl-tRNA synthetase</keyword>
<dbReference type="Proteomes" id="UP000218288">
    <property type="component" value="Chromosome"/>
</dbReference>
<dbReference type="EMBL" id="AP014809">
    <property type="protein sequence ID" value="BAU93699.1"/>
    <property type="molecule type" value="Genomic_DNA"/>
</dbReference>
<reference evidence="1 2" key="1">
    <citation type="journal article" date="2016" name="Genome Announc.">
        <title>Complete Genome Sequence of Methylobacterium populi P-1M, Isolated from Pink-Pigmented Household Biofilm.</title>
        <authorList>
            <person name="Morohoshi T."/>
            <person name="Ikeda T."/>
        </authorList>
    </citation>
    <scope>NUCLEOTIDE SEQUENCE [LARGE SCALE GENOMIC DNA]</scope>
    <source>
        <strain evidence="1 2">P-1M</strain>
    </source>
</reference>
<organism evidence="1 2">
    <name type="scientific">Methylorubrum populi</name>
    <dbReference type="NCBI Taxonomy" id="223967"/>
    <lineage>
        <taxon>Bacteria</taxon>
        <taxon>Pseudomonadati</taxon>
        <taxon>Pseudomonadota</taxon>
        <taxon>Alphaproteobacteria</taxon>
        <taxon>Hyphomicrobiales</taxon>
        <taxon>Methylobacteriaceae</taxon>
        <taxon>Methylorubrum</taxon>
    </lineage>
</organism>
<name>A0A160PJH8_9HYPH</name>
<dbReference type="SUPFAM" id="SSF55681">
    <property type="entry name" value="Class II aaRS and biotin synthetases"/>
    <property type="match status" value="1"/>
</dbReference>
<dbReference type="RefSeq" id="WP_096487385.1">
    <property type="nucleotide sequence ID" value="NZ_AP014809.1"/>
</dbReference>
<dbReference type="AlphaFoldDB" id="A0A160PJH8"/>
<gene>
    <name evidence="1" type="ORF">MPPM_5094</name>
</gene>
<proteinExistence type="predicted"/>
<keyword evidence="1" id="KW-0436">Ligase</keyword>
<accession>A0A160PJH8</accession>
<dbReference type="InterPro" id="IPR045864">
    <property type="entry name" value="aa-tRNA-synth_II/BPL/LPL"/>
</dbReference>
<dbReference type="NCBIfam" id="NF005479">
    <property type="entry name" value="PRK07080.1"/>
    <property type="match status" value="1"/>
</dbReference>
<sequence>MNMPVMNAPASPPATDPLDALFDAMFKPMNAQGVYARTGAYESVVEALAAFISARREADTEVFRFPPVMSRAHLERHGYLKSFPNLLGCVSCLEGTETEIRASADKHLAGGDWTADLQTADLVLTPAACYPVYPIAAARGAVPVTGYRFDVACDCFRREPSRHLDRLQSFRMREYVRIGTPEQIVAFRESWIATATAMADELGLPYTVETASDPFFGRLGQIMAFSQLEQALKFELLIPLRGAAAGTACMSFNYHREHFGTTWGLNLEDGEPAHTGCVAFGMDRLAVALFATHGASIEAWPAAIRSALKL</sequence>
<dbReference type="OrthoDB" id="583154at2"/>
<dbReference type="GO" id="GO:0004812">
    <property type="term" value="F:aminoacyl-tRNA ligase activity"/>
    <property type="evidence" value="ECO:0007669"/>
    <property type="project" value="UniProtKB-KW"/>
</dbReference>
<protein>
    <submittedName>
        <fullName evidence="1">Seryl-tRNA synthetase</fullName>
    </submittedName>
</protein>
<dbReference type="Gene3D" id="3.30.930.10">
    <property type="entry name" value="Bira Bifunctional Protein, Domain 2"/>
    <property type="match status" value="1"/>
</dbReference>
<evidence type="ECO:0000313" key="2">
    <source>
        <dbReference type="Proteomes" id="UP000218288"/>
    </source>
</evidence>
<dbReference type="CDD" id="cd00670">
    <property type="entry name" value="Gly_His_Pro_Ser_Thr_tRS_core"/>
    <property type="match status" value="1"/>
</dbReference>